<dbReference type="InParanoid" id="A0A2I4BNP4"/>
<keyword evidence="6" id="KW-1185">Reference proteome</keyword>
<dbReference type="InterPro" id="IPR001148">
    <property type="entry name" value="CA_dom"/>
</dbReference>
<dbReference type="GO" id="GO:0005886">
    <property type="term" value="C:plasma membrane"/>
    <property type="evidence" value="ECO:0007669"/>
    <property type="project" value="TreeGrafter"/>
</dbReference>
<comment type="catalytic activity">
    <reaction evidence="4">
        <text>hydrogencarbonate + H(+) = CO2 + H2O</text>
        <dbReference type="Rhea" id="RHEA:10748"/>
        <dbReference type="ChEBI" id="CHEBI:15377"/>
        <dbReference type="ChEBI" id="CHEBI:15378"/>
        <dbReference type="ChEBI" id="CHEBI:16526"/>
        <dbReference type="ChEBI" id="CHEBI:17544"/>
        <dbReference type="EC" id="4.2.1.1"/>
    </reaction>
</comment>
<dbReference type="EC" id="4.2.1.1" evidence="4"/>
<dbReference type="PROSITE" id="PS00162">
    <property type="entry name" value="ALPHA_CA_1"/>
    <property type="match status" value="2"/>
</dbReference>
<evidence type="ECO:0000256" key="3">
    <source>
        <dbReference type="ARBA" id="ARBA00022833"/>
    </source>
</evidence>
<feature type="domain" description="Alpha-carbonic anhydrase" evidence="5">
    <location>
        <begin position="287"/>
        <end position="554"/>
    </location>
</feature>
<organism evidence="6 7">
    <name type="scientific">Austrofundulus limnaeus</name>
    <name type="common">Annual killifish</name>
    <dbReference type="NCBI Taxonomy" id="52670"/>
    <lineage>
        <taxon>Eukaryota</taxon>
        <taxon>Metazoa</taxon>
        <taxon>Chordata</taxon>
        <taxon>Craniata</taxon>
        <taxon>Vertebrata</taxon>
        <taxon>Euteleostomi</taxon>
        <taxon>Actinopterygii</taxon>
        <taxon>Neopterygii</taxon>
        <taxon>Teleostei</taxon>
        <taxon>Neoteleostei</taxon>
        <taxon>Acanthomorphata</taxon>
        <taxon>Ovalentaria</taxon>
        <taxon>Atherinomorphae</taxon>
        <taxon>Cyprinodontiformes</taxon>
        <taxon>Rivulidae</taxon>
        <taxon>Austrofundulus</taxon>
    </lineage>
</organism>
<dbReference type="OrthoDB" id="429145at2759"/>
<dbReference type="Pfam" id="PF00194">
    <property type="entry name" value="Carb_anhydrase"/>
    <property type="match status" value="2"/>
</dbReference>
<evidence type="ECO:0000313" key="7">
    <source>
        <dbReference type="RefSeq" id="XP_013869344.1"/>
    </source>
</evidence>
<dbReference type="KEGG" id="alim:106521355"/>
<keyword evidence="2 4" id="KW-0479">Metal-binding</keyword>
<dbReference type="PROSITE" id="PS51144">
    <property type="entry name" value="ALPHA_CA_2"/>
    <property type="match status" value="2"/>
</dbReference>
<sequence length="576" mass="64035">MDSKQVYLPSLVFLLSLVSLVKCSNWCYTGCAETPSHWEEMPGSSCGGQRQSPVNIVTSNVTADLALNDFIFVNFSSQHTIKLVGFNGHSVQCTLMDNEVEVSGGGLNGTYSATQFHFHWGDKEPHPGSEHTIDDNRYPAEMHILTIKKGVTTEEAKNQSDGFAVLGFFINGTDNGDLSGAWHTLTSTNITGSSVDVEVSFNFSIDDLLGDVNRKQFYRYHGSLTTPDCDEAVVWTIFHEPIQVPHNLINRFSENTDLVNNFRPAQPLYGRKVTASPATPLPPVSEHHWCYDSHCYYSPPQWSEMPDSYCGGQSQSPINIDTHSVVMDNTLGSFTFKNFDKGAINYITNTGHTVECVLKDNMVEVSGGGLKHAYSTLQLHFHWGTKAANSEGSEHTVDSHRYPMELHIVSKRKDLTLKEALQTSDGLAVLGFFIEDSQSSKRITSSSGVSSSDMRPWTKLTSYFSAIQNISSQVKVTDVISIDDLLGSVNRDSYYRYSGSLTTPSCNEAVVWTVFKDTVKLDHNLMMMFPKYTTFQDIYRPIQSVNNRKIYSTSAAEALRSILLYPLLGCLFALVP</sequence>
<keyword evidence="3 4" id="KW-0862">Zinc</keyword>
<keyword evidence="4" id="KW-0456">Lyase</keyword>
<dbReference type="Proteomes" id="UP000192220">
    <property type="component" value="Unplaced"/>
</dbReference>
<keyword evidence="4" id="KW-0732">Signal</keyword>
<dbReference type="Gene3D" id="3.10.200.10">
    <property type="entry name" value="Alpha carbonic anhydrase"/>
    <property type="match status" value="2"/>
</dbReference>
<name>A0A2I4BNP4_AUSLI</name>
<comment type="function">
    <text evidence="4">Reversible hydration of carbon dioxide.</text>
</comment>
<comment type="similarity">
    <text evidence="1 4">Belongs to the alpha-carbonic anhydrase family.</text>
</comment>
<feature type="signal peptide" evidence="4">
    <location>
        <begin position="1"/>
        <end position="23"/>
    </location>
</feature>
<evidence type="ECO:0000256" key="2">
    <source>
        <dbReference type="ARBA" id="ARBA00022723"/>
    </source>
</evidence>
<gene>
    <name evidence="7" type="primary">LOC106521355</name>
</gene>
<dbReference type="InterPro" id="IPR023561">
    <property type="entry name" value="Carbonic_anhydrase_a-class"/>
</dbReference>
<evidence type="ECO:0000313" key="6">
    <source>
        <dbReference type="Proteomes" id="UP000192220"/>
    </source>
</evidence>
<comment type="cofactor">
    <cofactor evidence="4">
        <name>Zn(2+)</name>
        <dbReference type="ChEBI" id="CHEBI:29105"/>
    </cofactor>
</comment>
<protein>
    <recommendedName>
        <fullName evidence="4">Carbonic anhydrase</fullName>
        <ecNumber evidence="4">4.2.1.1</ecNumber>
    </recommendedName>
</protein>
<evidence type="ECO:0000256" key="1">
    <source>
        <dbReference type="ARBA" id="ARBA00010718"/>
    </source>
</evidence>
<dbReference type="InterPro" id="IPR036398">
    <property type="entry name" value="CA_dom_sf"/>
</dbReference>
<proteinExistence type="inferred from homology"/>
<dbReference type="PANTHER" id="PTHR18952:SF200">
    <property type="entry name" value="CARBONIC ANHYDRASE"/>
    <property type="match status" value="1"/>
</dbReference>
<feature type="chain" id="PRO_5025086341" description="Carbonic anhydrase" evidence="4">
    <location>
        <begin position="24"/>
        <end position="576"/>
    </location>
</feature>
<dbReference type="GO" id="GO:0008270">
    <property type="term" value="F:zinc ion binding"/>
    <property type="evidence" value="ECO:0007669"/>
    <property type="project" value="UniProtKB-UniRule"/>
</dbReference>
<accession>A0A2I4BNP4</accession>
<dbReference type="RefSeq" id="XP_013869344.1">
    <property type="nucleotide sequence ID" value="XM_014013890.1"/>
</dbReference>
<dbReference type="InterPro" id="IPR018338">
    <property type="entry name" value="Carbonic_anhydrase_a-class_CS"/>
</dbReference>
<dbReference type="SMART" id="SM01057">
    <property type="entry name" value="Carb_anhydrase"/>
    <property type="match status" value="2"/>
</dbReference>
<feature type="domain" description="Alpha-carbonic anhydrase" evidence="5">
    <location>
        <begin position="24"/>
        <end position="277"/>
    </location>
</feature>
<dbReference type="AlphaFoldDB" id="A0A2I4BNP4"/>
<reference evidence="7" key="1">
    <citation type="submission" date="2025-08" db="UniProtKB">
        <authorList>
            <consortium name="RefSeq"/>
        </authorList>
    </citation>
    <scope>IDENTIFICATION</scope>
    <source>
        <strain evidence="7">Quisiro</strain>
        <tissue evidence="7">Liver</tissue>
    </source>
</reference>
<dbReference type="STRING" id="52670.A0A2I4BNP4"/>
<dbReference type="GO" id="GO:0004089">
    <property type="term" value="F:carbonate dehydratase activity"/>
    <property type="evidence" value="ECO:0007669"/>
    <property type="project" value="UniProtKB-UniRule"/>
</dbReference>
<evidence type="ECO:0000259" key="5">
    <source>
        <dbReference type="PROSITE" id="PS51144"/>
    </source>
</evidence>
<evidence type="ECO:0000256" key="4">
    <source>
        <dbReference type="RuleBase" id="RU367011"/>
    </source>
</evidence>
<dbReference type="GeneID" id="106521355"/>
<dbReference type="PANTHER" id="PTHR18952">
    <property type="entry name" value="CARBONIC ANHYDRASE"/>
    <property type="match status" value="1"/>
</dbReference>
<dbReference type="SUPFAM" id="SSF51069">
    <property type="entry name" value="Carbonic anhydrase"/>
    <property type="match status" value="2"/>
</dbReference>